<comment type="similarity">
    <text evidence="1">Belongs to the peptidase C40 family.</text>
</comment>
<keyword evidence="8" id="KW-1185">Reference proteome</keyword>
<sequence length="258" mass="26310">MDPQSSLTTASRARGRHRAARRPALPAFAGTGQTAAAAGRGAAIAAAGGGVLLSLIAPPAQAAPATELGTELGTALTGKPMQGSLDANGIDALASQARQAVAASGVVAVAPTAELKVENTAVTVVSAEENEAYQAEIAAQKAEEEAAQRRASVVSIAMRYLGVPYVWGGTTPAGFDCSGFTSYVFAQVGIDLPRTSASQRYAGTVVSWAEAQPGDLIWTPGHIAIYAGDGMQIEAPVPGKSVRYTSIWQSGPTFIRVS</sequence>
<proteinExistence type="inferred from homology"/>
<organism evidence="7 8">
    <name type="scientific">Promicromonospora citrea</name>
    <dbReference type="NCBI Taxonomy" id="43677"/>
    <lineage>
        <taxon>Bacteria</taxon>
        <taxon>Bacillati</taxon>
        <taxon>Actinomycetota</taxon>
        <taxon>Actinomycetes</taxon>
        <taxon>Micrococcales</taxon>
        <taxon>Promicromonosporaceae</taxon>
        <taxon>Promicromonospora</taxon>
    </lineage>
</organism>
<dbReference type="RefSeq" id="WP_171103129.1">
    <property type="nucleotide sequence ID" value="NZ_BMPT01000022.1"/>
</dbReference>
<keyword evidence="4" id="KW-0788">Thiol protease</keyword>
<evidence type="ECO:0000313" key="7">
    <source>
        <dbReference type="EMBL" id="GGM40781.1"/>
    </source>
</evidence>
<dbReference type="PANTHER" id="PTHR47053:SF1">
    <property type="entry name" value="MUREIN DD-ENDOPEPTIDASE MEPH-RELATED"/>
    <property type="match status" value="1"/>
</dbReference>
<evidence type="ECO:0000256" key="2">
    <source>
        <dbReference type="ARBA" id="ARBA00022670"/>
    </source>
</evidence>
<dbReference type="InterPro" id="IPR051202">
    <property type="entry name" value="Peptidase_C40"/>
</dbReference>
<dbReference type="GO" id="GO:0006508">
    <property type="term" value="P:proteolysis"/>
    <property type="evidence" value="ECO:0007669"/>
    <property type="project" value="UniProtKB-KW"/>
</dbReference>
<dbReference type="Gene3D" id="3.90.1720.10">
    <property type="entry name" value="endopeptidase domain like (from Nostoc punctiforme)"/>
    <property type="match status" value="1"/>
</dbReference>
<keyword evidence="2" id="KW-0645">Protease</keyword>
<accession>A0A8H9GMV8</accession>
<evidence type="ECO:0000313" key="8">
    <source>
        <dbReference type="Proteomes" id="UP000655589"/>
    </source>
</evidence>
<evidence type="ECO:0000259" key="6">
    <source>
        <dbReference type="PROSITE" id="PS51935"/>
    </source>
</evidence>
<feature type="region of interest" description="Disordered" evidence="5">
    <location>
        <begin position="1"/>
        <end position="25"/>
    </location>
</feature>
<dbReference type="AlphaFoldDB" id="A0A8H9GMV8"/>
<dbReference type="Pfam" id="PF00877">
    <property type="entry name" value="NLPC_P60"/>
    <property type="match status" value="1"/>
</dbReference>
<keyword evidence="3" id="KW-0378">Hydrolase</keyword>
<gene>
    <name evidence="7" type="ORF">GCM10010102_40360</name>
</gene>
<dbReference type="InterPro" id="IPR038765">
    <property type="entry name" value="Papain-like_cys_pep_sf"/>
</dbReference>
<feature type="domain" description="NlpC/P60" evidence="6">
    <location>
        <begin position="147"/>
        <end position="258"/>
    </location>
</feature>
<name>A0A8H9GMV8_9MICO</name>
<comment type="caution">
    <text evidence="7">The sequence shown here is derived from an EMBL/GenBank/DDBJ whole genome shotgun (WGS) entry which is preliminary data.</text>
</comment>
<reference evidence="7" key="1">
    <citation type="journal article" date="2014" name="Int. J. Syst. Evol. Microbiol.">
        <title>Complete genome sequence of Corynebacterium casei LMG S-19264T (=DSM 44701T), isolated from a smear-ripened cheese.</title>
        <authorList>
            <consortium name="US DOE Joint Genome Institute (JGI-PGF)"/>
            <person name="Walter F."/>
            <person name="Albersmeier A."/>
            <person name="Kalinowski J."/>
            <person name="Ruckert C."/>
        </authorList>
    </citation>
    <scope>NUCLEOTIDE SEQUENCE</scope>
    <source>
        <strain evidence="7">JCM 3051</strain>
    </source>
</reference>
<evidence type="ECO:0000256" key="5">
    <source>
        <dbReference type="SAM" id="MobiDB-lite"/>
    </source>
</evidence>
<dbReference type="PROSITE" id="PS51935">
    <property type="entry name" value="NLPC_P60"/>
    <property type="match status" value="1"/>
</dbReference>
<dbReference type="EMBL" id="BMPT01000022">
    <property type="protein sequence ID" value="GGM40781.1"/>
    <property type="molecule type" value="Genomic_DNA"/>
</dbReference>
<dbReference type="PANTHER" id="PTHR47053">
    <property type="entry name" value="MUREIN DD-ENDOPEPTIDASE MEPH-RELATED"/>
    <property type="match status" value="1"/>
</dbReference>
<dbReference type="Proteomes" id="UP000655589">
    <property type="component" value="Unassembled WGS sequence"/>
</dbReference>
<reference evidence="7" key="2">
    <citation type="submission" date="2020-09" db="EMBL/GenBank/DDBJ databases">
        <authorList>
            <person name="Sun Q."/>
            <person name="Ohkuma M."/>
        </authorList>
    </citation>
    <scope>NUCLEOTIDE SEQUENCE</scope>
    <source>
        <strain evidence="7">JCM 3051</strain>
    </source>
</reference>
<protein>
    <recommendedName>
        <fullName evidence="6">NlpC/P60 domain-containing protein</fullName>
    </recommendedName>
</protein>
<evidence type="ECO:0000256" key="3">
    <source>
        <dbReference type="ARBA" id="ARBA00022801"/>
    </source>
</evidence>
<dbReference type="SUPFAM" id="SSF54001">
    <property type="entry name" value="Cysteine proteinases"/>
    <property type="match status" value="1"/>
</dbReference>
<dbReference type="GO" id="GO:0008234">
    <property type="term" value="F:cysteine-type peptidase activity"/>
    <property type="evidence" value="ECO:0007669"/>
    <property type="project" value="UniProtKB-KW"/>
</dbReference>
<evidence type="ECO:0000256" key="4">
    <source>
        <dbReference type="ARBA" id="ARBA00022807"/>
    </source>
</evidence>
<evidence type="ECO:0000256" key="1">
    <source>
        <dbReference type="ARBA" id="ARBA00007074"/>
    </source>
</evidence>
<dbReference type="InterPro" id="IPR000064">
    <property type="entry name" value="NLP_P60_dom"/>
</dbReference>